<reference evidence="7" key="1">
    <citation type="submission" date="2020-12" db="EMBL/GenBank/DDBJ databases">
        <authorList>
            <person name="Huq M.A."/>
        </authorList>
    </citation>
    <scope>NUCLEOTIDE SEQUENCE</scope>
    <source>
        <strain evidence="7">MAHUQ-46</strain>
    </source>
</reference>
<feature type="transmembrane region" description="Helical" evidence="6">
    <location>
        <begin position="210"/>
        <end position="230"/>
    </location>
</feature>
<keyword evidence="4 6" id="KW-1133">Transmembrane helix</keyword>
<dbReference type="PANTHER" id="PTHR30250">
    <property type="entry name" value="PST FAMILY PREDICTED COLANIC ACID TRANSPORTER"/>
    <property type="match status" value="1"/>
</dbReference>
<evidence type="ECO:0000256" key="5">
    <source>
        <dbReference type="ARBA" id="ARBA00023136"/>
    </source>
</evidence>
<protein>
    <submittedName>
        <fullName evidence="7">Oligosaccharide flippase family protein</fullName>
    </submittedName>
</protein>
<feature type="transmembrane region" description="Helical" evidence="6">
    <location>
        <begin position="106"/>
        <end position="129"/>
    </location>
</feature>
<keyword evidence="3 6" id="KW-0812">Transmembrane</keyword>
<keyword evidence="8" id="KW-1185">Reference proteome</keyword>
<dbReference type="EMBL" id="JAELUP010000023">
    <property type="protein sequence ID" value="MBJ6361270.1"/>
    <property type="molecule type" value="Genomic_DNA"/>
</dbReference>
<feature type="transmembrane region" description="Helical" evidence="6">
    <location>
        <begin position="186"/>
        <end position="204"/>
    </location>
</feature>
<feature type="transmembrane region" description="Helical" evidence="6">
    <location>
        <begin position="141"/>
        <end position="165"/>
    </location>
</feature>
<evidence type="ECO:0000256" key="4">
    <source>
        <dbReference type="ARBA" id="ARBA00022989"/>
    </source>
</evidence>
<dbReference type="PIRSF" id="PIRSF038958">
    <property type="entry name" value="PG_synth_SpoVB"/>
    <property type="match status" value="1"/>
</dbReference>
<dbReference type="Proteomes" id="UP000640274">
    <property type="component" value="Unassembled WGS sequence"/>
</dbReference>
<accession>A0A934MKP2</accession>
<evidence type="ECO:0000313" key="8">
    <source>
        <dbReference type="Proteomes" id="UP000640274"/>
    </source>
</evidence>
<dbReference type="InterPro" id="IPR002797">
    <property type="entry name" value="Polysacc_synth"/>
</dbReference>
<keyword evidence="5 6" id="KW-0472">Membrane</keyword>
<feature type="transmembrane region" description="Helical" evidence="6">
    <location>
        <begin position="475"/>
        <end position="493"/>
    </location>
</feature>
<evidence type="ECO:0000256" key="1">
    <source>
        <dbReference type="ARBA" id="ARBA00004651"/>
    </source>
</evidence>
<feature type="transmembrane region" description="Helical" evidence="6">
    <location>
        <begin position="356"/>
        <end position="378"/>
    </location>
</feature>
<feature type="transmembrane region" description="Helical" evidence="6">
    <location>
        <begin position="418"/>
        <end position="438"/>
    </location>
</feature>
<dbReference type="InterPro" id="IPR050833">
    <property type="entry name" value="Poly_Biosynth_Transport"/>
</dbReference>
<feature type="transmembrane region" description="Helical" evidence="6">
    <location>
        <begin position="513"/>
        <end position="533"/>
    </location>
</feature>
<feature type="transmembrane region" description="Helical" evidence="6">
    <location>
        <begin position="71"/>
        <end position="94"/>
    </location>
</feature>
<feature type="transmembrane region" description="Helical" evidence="6">
    <location>
        <begin position="313"/>
        <end position="335"/>
    </location>
</feature>
<feature type="transmembrane region" description="Helical" evidence="6">
    <location>
        <begin position="28"/>
        <end position="51"/>
    </location>
</feature>
<organism evidence="7 8">
    <name type="scientific">Paenibacillus roseus</name>
    <dbReference type="NCBI Taxonomy" id="2798579"/>
    <lineage>
        <taxon>Bacteria</taxon>
        <taxon>Bacillati</taxon>
        <taxon>Bacillota</taxon>
        <taxon>Bacilli</taxon>
        <taxon>Bacillales</taxon>
        <taxon>Paenibacillaceae</taxon>
        <taxon>Paenibacillus</taxon>
    </lineage>
</organism>
<comment type="subcellular location">
    <subcellularLocation>
        <location evidence="1">Cell membrane</location>
        <topology evidence="1">Multi-pass membrane protein</topology>
    </subcellularLocation>
</comment>
<keyword evidence="2" id="KW-1003">Cell membrane</keyword>
<name>A0A934MKP2_9BACL</name>
<proteinExistence type="predicted"/>
<dbReference type="AlphaFoldDB" id="A0A934MKP2"/>
<feature type="transmembrane region" description="Helical" evidence="6">
    <location>
        <begin position="261"/>
        <end position="281"/>
    </location>
</feature>
<evidence type="ECO:0000256" key="2">
    <source>
        <dbReference type="ARBA" id="ARBA00022475"/>
    </source>
</evidence>
<dbReference type="GO" id="GO:0005886">
    <property type="term" value="C:plasma membrane"/>
    <property type="evidence" value="ECO:0007669"/>
    <property type="project" value="UniProtKB-SubCell"/>
</dbReference>
<evidence type="ECO:0000256" key="3">
    <source>
        <dbReference type="ARBA" id="ARBA00022692"/>
    </source>
</evidence>
<feature type="transmembrane region" description="Helical" evidence="6">
    <location>
        <begin position="444"/>
        <end position="463"/>
    </location>
</feature>
<sequence>MFLYMSVVKDTQISAASSAEASSRKDHWLHGAVLLGGAALFSKVLGTFQKIPLQNLAGDRVFGIYNAVYPLYQLLLYLSSAGIPVAVSLLIAKYHEAGDRAAMRGVLRAGLLLLMAGGLLGFGVMWLIADLAASWLGDPDTAWAIRMASLGLWLVPAVGALRGYYQGQQQILPSALSQVIEQTFRVAAMLSLLLAGLAAGWPASHIAAGTMAGTIAGGAAGLAVLLLFWLRDPALRIRPHYAGHDAEAKSWRGLLSSMRNLARLALPVAFGSLAVPVAGIVDAITVPRLLAASGLGGTDLMTMFGLYSRGQPLVQLVVMVAGGAAGALVPILAVARARGDLADMSVRTELAMRFTWWFGTAATVGLVWLAEPINILLYSDNQSTWTFIWVCCTALAGSLNAVTAALLQGMGSVRLPALLLLVAALLKGLLNAVLVPAYGIEGAAYAGVIALTAAALPGVIVAVRTAGVRLPARPYAAGTAFALACMLAALWLLERLHGGLLDVLPLPGRGAAAVLALTGVAVGAMVFAAALVASGGLSARELRALPGGSKLAGLLERLRLLKRA</sequence>
<evidence type="ECO:0000256" key="6">
    <source>
        <dbReference type="SAM" id="Phobius"/>
    </source>
</evidence>
<dbReference type="RefSeq" id="WP_199018822.1">
    <property type="nucleotide sequence ID" value="NZ_JAELUP010000023.1"/>
</dbReference>
<evidence type="ECO:0000313" key="7">
    <source>
        <dbReference type="EMBL" id="MBJ6361270.1"/>
    </source>
</evidence>
<comment type="caution">
    <text evidence="7">The sequence shown here is derived from an EMBL/GenBank/DDBJ whole genome shotgun (WGS) entry which is preliminary data.</text>
</comment>
<dbReference type="Pfam" id="PF01943">
    <property type="entry name" value="Polysacc_synt"/>
    <property type="match status" value="1"/>
</dbReference>
<gene>
    <name evidence="7" type="ORF">JFN88_08105</name>
</gene>
<dbReference type="CDD" id="cd13124">
    <property type="entry name" value="MATE_SpoVB_like"/>
    <property type="match status" value="1"/>
</dbReference>
<dbReference type="PANTHER" id="PTHR30250:SF29">
    <property type="entry name" value="POLYSACCHARIDE BIOSYNTHESIS PROTEIN C-TERMINAL DOMAIN-CONTAINING PROTEIN"/>
    <property type="match status" value="1"/>
</dbReference>
<dbReference type="InterPro" id="IPR024923">
    <property type="entry name" value="PG_synth_SpoVB"/>
</dbReference>
<feature type="transmembrane region" description="Helical" evidence="6">
    <location>
        <begin position="384"/>
        <end position="406"/>
    </location>
</feature>